<protein>
    <submittedName>
        <fullName evidence="1">Uncharacterized protein</fullName>
    </submittedName>
</protein>
<dbReference type="RefSeq" id="WP_174242954.1">
    <property type="nucleotide sequence ID" value="NZ_JAHQXE010000003.1"/>
</dbReference>
<organism evidence="1 2">
    <name type="scientific">Haloarcula salina</name>
    <dbReference type="NCBI Taxonomy" id="1429914"/>
    <lineage>
        <taxon>Archaea</taxon>
        <taxon>Methanobacteriati</taxon>
        <taxon>Methanobacteriota</taxon>
        <taxon>Stenosarchaea group</taxon>
        <taxon>Halobacteria</taxon>
        <taxon>Halobacteriales</taxon>
        <taxon>Haloarculaceae</taxon>
        <taxon>Haloarcula</taxon>
    </lineage>
</organism>
<dbReference type="AlphaFoldDB" id="A0AA41G374"/>
<gene>
    <name evidence="1" type="ORF">KTS37_12440</name>
</gene>
<reference evidence="1" key="1">
    <citation type="submission" date="2021-06" db="EMBL/GenBank/DDBJ databases">
        <title>New haloarchaea isolates fom saline soil.</title>
        <authorList>
            <person name="Duran-Viseras A."/>
            <person name="Sanchez-Porro C.S."/>
            <person name="Ventosa A."/>
        </authorList>
    </citation>
    <scope>NUCLEOTIDE SEQUENCE</scope>
    <source>
        <strain evidence="1">JCM 18369</strain>
    </source>
</reference>
<keyword evidence="2" id="KW-1185">Reference proteome</keyword>
<evidence type="ECO:0000313" key="1">
    <source>
        <dbReference type="EMBL" id="MBV0902598.1"/>
    </source>
</evidence>
<name>A0AA41G374_9EURY</name>
<evidence type="ECO:0000313" key="2">
    <source>
        <dbReference type="Proteomes" id="UP001166304"/>
    </source>
</evidence>
<sequence>MPEQFDCDTCGRSVTADDAIRRETMGDLDRTQWQTLCCPDCGDRLRTVFVGPDG</sequence>
<dbReference type="EMBL" id="JAHQXE010000003">
    <property type="protein sequence ID" value="MBV0902598.1"/>
    <property type="molecule type" value="Genomic_DNA"/>
</dbReference>
<accession>A0AA41G374</accession>
<dbReference type="Proteomes" id="UP001166304">
    <property type="component" value="Unassembled WGS sequence"/>
</dbReference>
<proteinExistence type="predicted"/>
<comment type="caution">
    <text evidence="1">The sequence shown here is derived from an EMBL/GenBank/DDBJ whole genome shotgun (WGS) entry which is preliminary data.</text>
</comment>